<evidence type="ECO:0000313" key="4">
    <source>
        <dbReference type="Proteomes" id="UP000237144"/>
    </source>
</evidence>
<dbReference type="InterPro" id="IPR039228">
    <property type="entry name" value="SZRD1"/>
</dbReference>
<feature type="compositionally biased region" description="Polar residues" evidence="1">
    <location>
        <begin position="168"/>
        <end position="177"/>
    </location>
</feature>
<feature type="region of interest" description="Disordered" evidence="1">
    <location>
        <begin position="1"/>
        <end position="42"/>
    </location>
</feature>
<dbReference type="STRING" id="741276.A0A2S5BIB1"/>
<evidence type="ECO:0000259" key="2">
    <source>
        <dbReference type="PROSITE" id="PS51673"/>
    </source>
</evidence>
<feature type="region of interest" description="Disordered" evidence="1">
    <location>
        <begin position="130"/>
        <end position="273"/>
    </location>
</feature>
<dbReference type="PANTHER" id="PTHR31796">
    <property type="entry name" value="SUZ DOMAIN-CONTAINING PROTEIN 1"/>
    <property type="match status" value="1"/>
</dbReference>
<gene>
    <name evidence="3" type="ORF">BMF94_0352</name>
</gene>
<feature type="domain" description="SUZ" evidence="2">
    <location>
        <begin position="68"/>
        <end position="136"/>
    </location>
</feature>
<accession>A0A2S5BIB1</accession>
<dbReference type="InterPro" id="IPR024771">
    <property type="entry name" value="SUZ"/>
</dbReference>
<reference evidence="3 4" key="1">
    <citation type="journal article" date="2018" name="Front. Microbiol.">
        <title>Prospects for Fungal Bioremediation of Acidic Radioactive Waste Sites: Characterization and Genome Sequence of Rhodotorula taiwanensis MD1149.</title>
        <authorList>
            <person name="Tkavc R."/>
            <person name="Matrosova V.Y."/>
            <person name="Grichenko O.E."/>
            <person name="Gostincar C."/>
            <person name="Volpe R.P."/>
            <person name="Klimenkova P."/>
            <person name="Gaidamakova E.K."/>
            <person name="Zhou C.E."/>
            <person name="Stewart B.J."/>
            <person name="Lyman M.G."/>
            <person name="Malfatti S.A."/>
            <person name="Rubinfeld B."/>
            <person name="Courtot M."/>
            <person name="Singh J."/>
            <person name="Dalgard C.L."/>
            <person name="Hamilton T."/>
            <person name="Frey K.G."/>
            <person name="Gunde-Cimerman N."/>
            <person name="Dugan L."/>
            <person name="Daly M.J."/>
        </authorList>
    </citation>
    <scope>NUCLEOTIDE SEQUENCE [LARGE SCALE GENOMIC DNA]</scope>
    <source>
        <strain evidence="3 4">MD1149</strain>
    </source>
</reference>
<name>A0A2S5BIB1_9BASI</name>
<feature type="compositionally biased region" description="Polar residues" evidence="1">
    <location>
        <begin position="96"/>
        <end position="108"/>
    </location>
</feature>
<dbReference type="PROSITE" id="PS51673">
    <property type="entry name" value="SUZ"/>
    <property type="match status" value="1"/>
</dbReference>
<comment type="caution">
    <text evidence="3">The sequence shown here is derived from an EMBL/GenBank/DDBJ whole genome shotgun (WGS) entry which is preliminary data.</text>
</comment>
<feature type="compositionally biased region" description="Low complexity" evidence="1">
    <location>
        <begin position="183"/>
        <end position="209"/>
    </location>
</feature>
<feature type="compositionally biased region" description="Basic and acidic residues" evidence="1">
    <location>
        <begin position="109"/>
        <end position="118"/>
    </location>
</feature>
<sequence length="273" mass="28949">MPLPPAATSAFPEARRSAWDDWEDGYTREEQRSEHQNDNVRLWQQANTFQPMYSILSTAGTGSTAQSRLPPAAALNAATANGPPVLKILKRPSPAPGTQTPTRTSSSEGRQRADKSLAEREKEYLEARRRIYGEEAPASKNKTASSSASSADSLTLRDGVARMAITSPRPSSVTSGRPASRAGSANISNIGNISNTWNIGNLGNISNSSSGGGNPPRRATPRTATNSCERPQGVSRQPKGPNAQSGGFGFGVTAQQEPSSRSSSRGSKRAQQQ</sequence>
<dbReference type="EMBL" id="PJQD01000004">
    <property type="protein sequence ID" value="POY76511.1"/>
    <property type="molecule type" value="Genomic_DNA"/>
</dbReference>
<evidence type="ECO:0000313" key="3">
    <source>
        <dbReference type="EMBL" id="POY76511.1"/>
    </source>
</evidence>
<feature type="region of interest" description="Disordered" evidence="1">
    <location>
        <begin position="83"/>
        <end position="118"/>
    </location>
</feature>
<feature type="compositionally biased region" description="Low complexity" evidence="1">
    <location>
        <begin position="136"/>
        <end position="153"/>
    </location>
</feature>
<dbReference type="OrthoDB" id="2537715at2759"/>
<evidence type="ECO:0000256" key="1">
    <source>
        <dbReference type="SAM" id="MobiDB-lite"/>
    </source>
</evidence>
<organism evidence="3 4">
    <name type="scientific">Rhodotorula taiwanensis</name>
    <dbReference type="NCBI Taxonomy" id="741276"/>
    <lineage>
        <taxon>Eukaryota</taxon>
        <taxon>Fungi</taxon>
        <taxon>Dikarya</taxon>
        <taxon>Basidiomycota</taxon>
        <taxon>Pucciniomycotina</taxon>
        <taxon>Microbotryomycetes</taxon>
        <taxon>Sporidiobolales</taxon>
        <taxon>Sporidiobolaceae</taxon>
        <taxon>Rhodotorula</taxon>
    </lineage>
</organism>
<dbReference type="Pfam" id="PF12752">
    <property type="entry name" value="SUZ"/>
    <property type="match status" value="1"/>
</dbReference>
<feature type="compositionally biased region" description="Basic and acidic residues" evidence="1">
    <location>
        <begin position="13"/>
        <end position="38"/>
    </location>
</feature>
<keyword evidence="4" id="KW-1185">Reference proteome</keyword>
<dbReference type="PANTHER" id="PTHR31796:SF2">
    <property type="entry name" value="SUZ DOMAIN-CONTAINING PROTEIN 1"/>
    <property type="match status" value="1"/>
</dbReference>
<dbReference type="AlphaFoldDB" id="A0A2S5BIB1"/>
<feature type="compositionally biased region" description="Low complexity" evidence="1">
    <location>
        <begin position="255"/>
        <end position="273"/>
    </location>
</feature>
<dbReference type="Proteomes" id="UP000237144">
    <property type="component" value="Unassembled WGS sequence"/>
</dbReference>
<protein>
    <recommendedName>
        <fullName evidence="2">SUZ domain-containing protein</fullName>
    </recommendedName>
</protein>
<proteinExistence type="predicted"/>